<keyword evidence="2" id="KW-0472">Membrane</keyword>
<evidence type="ECO:0008006" key="5">
    <source>
        <dbReference type="Google" id="ProtNLM"/>
    </source>
</evidence>
<gene>
    <name evidence="3" type="ordered locus">Francci3_2372</name>
</gene>
<organism evidence="3 4">
    <name type="scientific">Frankia casuarinae (strain DSM 45818 / CECT 9043 / HFP020203 / CcI3)</name>
    <dbReference type="NCBI Taxonomy" id="106370"/>
    <lineage>
        <taxon>Bacteria</taxon>
        <taxon>Bacillati</taxon>
        <taxon>Actinomycetota</taxon>
        <taxon>Actinomycetes</taxon>
        <taxon>Frankiales</taxon>
        <taxon>Frankiaceae</taxon>
        <taxon>Frankia</taxon>
    </lineage>
</organism>
<dbReference type="AlphaFoldDB" id="Q2JAF3"/>
<accession>Q2JAF3</accession>
<dbReference type="PhylomeDB" id="Q2JAF3"/>
<dbReference type="HOGENOM" id="CLU_1439171_0_0_11"/>
<keyword evidence="2" id="KW-0812">Transmembrane</keyword>
<dbReference type="InterPro" id="IPR036259">
    <property type="entry name" value="MFS_trans_sf"/>
</dbReference>
<evidence type="ECO:0000313" key="3">
    <source>
        <dbReference type="EMBL" id="ABD11739.1"/>
    </source>
</evidence>
<dbReference type="Gene3D" id="1.20.1250.20">
    <property type="entry name" value="MFS general substrate transporter like domains"/>
    <property type="match status" value="1"/>
</dbReference>
<proteinExistence type="predicted"/>
<feature type="transmembrane region" description="Helical" evidence="2">
    <location>
        <begin position="159"/>
        <end position="179"/>
    </location>
</feature>
<evidence type="ECO:0000313" key="4">
    <source>
        <dbReference type="Proteomes" id="UP000001937"/>
    </source>
</evidence>
<reference evidence="3 4" key="1">
    <citation type="journal article" date="2007" name="Genome Res.">
        <title>Genome characteristics of facultatively symbiotic Frankia sp. strains reflect host range and host plant biogeography.</title>
        <authorList>
            <person name="Normand P."/>
            <person name="Lapierre P."/>
            <person name="Tisa L.S."/>
            <person name="Gogarten J.P."/>
            <person name="Alloisio N."/>
            <person name="Bagnarol E."/>
            <person name="Bassi C.A."/>
            <person name="Berry A.M."/>
            <person name="Bickhart D.M."/>
            <person name="Choisne N."/>
            <person name="Couloux A."/>
            <person name="Cournoyer B."/>
            <person name="Cruveiller S."/>
            <person name="Daubin V."/>
            <person name="Demange N."/>
            <person name="Francino M.P."/>
            <person name="Goltsman E."/>
            <person name="Huang Y."/>
            <person name="Kopp O.R."/>
            <person name="Labarre L."/>
            <person name="Lapidus A."/>
            <person name="Lavire C."/>
            <person name="Marechal J."/>
            <person name="Martinez M."/>
            <person name="Mastronunzio J.E."/>
            <person name="Mullin B.C."/>
            <person name="Niemann J."/>
            <person name="Pujic P."/>
            <person name="Rawnsley T."/>
            <person name="Rouy Z."/>
            <person name="Schenowitz C."/>
            <person name="Sellstedt A."/>
            <person name="Tavares F."/>
            <person name="Tomkins J.P."/>
            <person name="Vallenet D."/>
            <person name="Valverde C."/>
            <person name="Wall L.G."/>
            <person name="Wang Y."/>
            <person name="Medigue C."/>
            <person name="Benson D.R."/>
        </authorList>
    </citation>
    <scope>NUCLEOTIDE SEQUENCE [LARGE SCALE GENOMIC DNA]</scope>
    <source>
        <strain evidence="4">DSM 45818 / CECT 9043 / CcI3</strain>
    </source>
</reference>
<name>Q2JAF3_FRACC</name>
<feature type="transmembrane region" description="Helical" evidence="2">
    <location>
        <begin position="99"/>
        <end position="119"/>
    </location>
</feature>
<evidence type="ECO:0000256" key="1">
    <source>
        <dbReference type="SAM" id="MobiDB-lite"/>
    </source>
</evidence>
<dbReference type="Proteomes" id="UP000001937">
    <property type="component" value="Chromosome"/>
</dbReference>
<feature type="compositionally biased region" description="Basic and acidic residues" evidence="1">
    <location>
        <begin position="20"/>
        <end position="37"/>
    </location>
</feature>
<dbReference type="EMBL" id="CP000249">
    <property type="protein sequence ID" value="ABD11739.1"/>
    <property type="molecule type" value="Genomic_DNA"/>
</dbReference>
<dbReference type="KEGG" id="fra:Francci3_2372"/>
<keyword evidence="4" id="KW-1185">Reference proteome</keyword>
<dbReference type="SUPFAM" id="SSF103473">
    <property type="entry name" value="MFS general substrate transporter"/>
    <property type="match status" value="1"/>
</dbReference>
<protein>
    <recommendedName>
        <fullName evidence="5">MFS transporter</fullName>
    </recommendedName>
</protein>
<dbReference type="eggNOG" id="COG2814">
    <property type="taxonomic scope" value="Bacteria"/>
</dbReference>
<feature type="region of interest" description="Disordered" evidence="1">
    <location>
        <begin position="1"/>
        <end position="41"/>
    </location>
</feature>
<evidence type="ECO:0000256" key="2">
    <source>
        <dbReference type="SAM" id="Phobius"/>
    </source>
</evidence>
<feature type="transmembrane region" description="Helical" evidence="2">
    <location>
        <begin position="131"/>
        <end position="152"/>
    </location>
</feature>
<dbReference type="STRING" id="106370.Francci3_2372"/>
<sequence length="188" mass="19466">MIEPGPAAVAGQLGQRQHGHREAQPEQCGKHRQEQHAAADAANSVSPGVELRFLAAEPALGLGDLHAFPGPHPQTRGAGGELLLPLGIFRDRNFALSNVAVAAAGAAVPAVLVPLYFYLESVRAMSGADAGLVVAPMAILAMVCVPIIGIFGDLIHPRVIPSAGFALFAVTLMIFAMFMTPDSVIGCS</sequence>
<keyword evidence="2" id="KW-1133">Transmembrane helix</keyword>